<name>A0A9D4N0J2_DREPO</name>
<sequence length="61" mass="7137">MFIRDSKRSKIQQRVQTTLSGKTWDSKRLETKQSVQKEISDNSETESVLRRSCQYNRSLSG</sequence>
<dbReference type="Proteomes" id="UP000828390">
    <property type="component" value="Unassembled WGS sequence"/>
</dbReference>
<reference evidence="1" key="1">
    <citation type="journal article" date="2019" name="bioRxiv">
        <title>The Genome of the Zebra Mussel, Dreissena polymorpha: A Resource for Invasive Species Research.</title>
        <authorList>
            <person name="McCartney M.A."/>
            <person name="Auch B."/>
            <person name="Kono T."/>
            <person name="Mallez S."/>
            <person name="Zhang Y."/>
            <person name="Obille A."/>
            <person name="Becker A."/>
            <person name="Abrahante J.E."/>
            <person name="Garbe J."/>
            <person name="Badalamenti J.P."/>
            <person name="Herman A."/>
            <person name="Mangelson H."/>
            <person name="Liachko I."/>
            <person name="Sullivan S."/>
            <person name="Sone E.D."/>
            <person name="Koren S."/>
            <person name="Silverstein K.A.T."/>
            <person name="Beckman K.B."/>
            <person name="Gohl D.M."/>
        </authorList>
    </citation>
    <scope>NUCLEOTIDE SEQUENCE</scope>
    <source>
        <strain evidence="1">Duluth1</strain>
        <tissue evidence="1">Whole animal</tissue>
    </source>
</reference>
<gene>
    <name evidence="1" type="ORF">DPMN_009052</name>
</gene>
<reference evidence="1" key="2">
    <citation type="submission" date="2020-11" db="EMBL/GenBank/DDBJ databases">
        <authorList>
            <person name="McCartney M.A."/>
            <person name="Auch B."/>
            <person name="Kono T."/>
            <person name="Mallez S."/>
            <person name="Becker A."/>
            <person name="Gohl D.M."/>
            <person name="Silverstein K.A.T."/>
            <person name="Koren S."/>
            <person name="Bechman K.B."/>
            <person name="Herman A."/>
            <person name="Abrahante J.E."/>
            <person name="Garbe J."/>
        </authorList>
    </citation>
    <scope>NUCLEOTIDE SEQUENCE</scope>
    <source>
        <strain evidence="1">Duluth1</strain>
        <tissue evidence="1">Whole animal</tissue>
    </source>
</reference>
<keyword evidence="2" id="KW-1185">Reference proteome</keyword>
<dbReference type="EMBL" id="JAIWYP010000001">
    <property type="protein sequence ID" value="KAH3885064.1"/>
    <property type="molecule type" value="Genomic_DNA"/>
</dbReference>
<comment type="caution">
    <text evidence="1">The sequence shown here is derived from an EMBL/GenBank/DDBJ whole genome shotgun (WGS) entry which is preliminary data.</text>
</comment>
<evidence type="ECO:0000313" key="1">
    <source>
        <dbReference type="EMBL" id="KAH3885064.1"/>
    </source>
</evidence>
<proteinExistence type="predicted"/>
<dbReference type="AlphaFoldDB" id="A0A9D4N0J2"/>
<evidence type="ECO:0000313" key="2">
    <source>
        <dbReference type="Proteomes" id="UP000828390"/>
    </source>
</evidence>
<organism evidence="1 2">
    <name type="scientific">Dreissena polymorpha</name>
    <name type="common">Zebra mussel</name>
    <name type="synonym">Mytilus polymorpha</name>
    <dbReference type="NCBI Taxonomy" id="45954"/>
    <lineage>
        <taxon>Eukaryota</taxon>
        <taxon>Metazoa</taxon>
        <taxon>Spiralia</taxon>
        <taxon>Lophotrochozoa</taxon>
        <taxon>Mollusca</taxon>
        <taxon>Bivalvia</taxon>
        <taxon>Autobranchia</taxon>
        <taxon>Heteroconchia</taxon>
        <taxon>Euheterodonta</taxon>
        <taxon>Imparidentia</taxon>
        <taxon>Neoheterodontei</taxon>
        <taxon>Myida</taxon>
        <taxon>Dreissenoidea</taxon>
        <taxon>Dreissenidae</taxon>
        <taxon>Dreissena</taxon>
    </lineage>
</organism>
<protein>
    <submittedName>
        <fullName evidence="1">Uncharacterized protein</fullName>
    </submittedName>
</protein>
<accession>A0A9D4N0J2</accession>